<dbReference type="AlphaFoldDB" id="A0A7I8VLJ6"/>
<keyword evidence="6" id="KW-0539">Nucleus</keyword>
<reference evidence="9 10" key="1">
    <citation type="submission" date="2020-08" db="EMBL/GenBank/DDBJ databases">
        <authorList>
            <person name="Hejnol A."/>
        </authorList>
    </citation>
    <scope>NUCLEOTIDE SEQUENCE [LARGE SCALE GENOMIC DNA]</scope>
</reference>
<evidence type="ECO:0000313" key="10">
    <source>
        <dbReference type="Proteomes" id="UP000549394"/>
    </source>
</evidence>
<evidence type="ECO:0000256" key="2">
    <source>
        <dbReference type="ARBA" id="ARBA00022723"/>
    </source>
</evidence>
<dbReference type="PANTHER" id="PTHR24406">
    <property type="entry name" value="TRANSCRIPTIONAL REPRESSOR CTCFL-RELATED"/>
    <property type="match status" value="1"/>
</dbReference>
<accession>A0A7I8VLJ6</accession>
<feature type="domain" description="C2H2-type" evidence="8">
    <location>
        <begin position="176"/>
        <end position="204"/>
    </location>
</feature>
<comment type="caution">
    <text evidence="9">The sequence shown here is derived from an EMBL/GenBank/DDBJ whole genome shotgun (WGS) entry which is preliminary data.</text>
</comment>
<evidence type="ECO:0000256" key="6">
    <source>
        <dbReference type="ARBA" id="ARBA00023242"/>
    </source>
</evidence>
<dbReference type="Proteomes" id="UP000549394">
    <property type="component" value="Unassembled WGS sequence"/>
</dbReference>
<dbReference type="InterPro" id="IPR050888">
    <property type="entry name" value="ZnF_C2H2-type_TF"/>
</dbReference>
<feature type="domain" description="C2H2-type" evidence="8">
    <location>
        <begin position="259"/>
        <end position="287"/>
    </location>
</feature>
<evidence type="ECO:0000256" key="7">
    <source>
        <dbReference type="PROSITE-ProRule" id="PRU00042"/>
    </source>
</evidence>
<dbReference type="Gene3D" id="3.30.160.60">
    <property type="entry name" value="Classic Zinc Finger"/>
    <property type="match status" value="4"/>
</dbReference>
<dbReference type="GO" id="GO:0008270">
    <property type="term" value="F:zinc ion binding"/>
    <property type="evidence" value="ECO:0007669"/>
    <property type="project" value="UniProtKB-KW"/>
</dbReference>
<keyword evidence="4 7" id="KW-0863">Zinc-finger</keyword>
<name>A0A7I8VLJ6_9ANNE</name>
<protein>
    <submittedName>
        <fullName evidence="9">DgyrCDS5224</fullName>
    </submittedName>
</protein>
<sequence>MPDKEENSSNISNTSILVCNKFKEIESLLANCSNENQKVVLSALSNLVEKTIACFTNSSRCINGYQISSHIENGKECSVSNLSDIVTVQSDVASKIEKVSSQPSKLSKKNVQAPKSISPKLTRVPIDKVETPPNKIRKSQRLIMSNKNLNNSCVERIDEELEGKAKEEIFEIQTSYNCVLCNLVYESVEMLLDHVKSIHLVKRTKISKKITRTETDALVCRECDECFFKTKHIGIVLLDIIKHLYLKHQKELPTYVRIFYCTECCNEFLSKDDFVYHNKMSHKSTLTNVTIEKRDGHSIYKFSSNPNSISNKNHKEKVKYLTMELYKDEGPFLCAICKCMEKDDSDVDHLSLFELLAHIKENHLIVNNQRKALKCTLCVNSRQFRFHKGNALKRGMEIAYQQLIHHFIKSHKLAVPSYCFLLKCSQCSYETVSHKYLQQHERTQHKSDMMLCDLCGQKIRKCSMKSHLLSCSKKNDSSDLFEALSERAFKCDVCGLVADRKSIITRHITRMHQMKTAFKCDYCNLTFFNKQEKEMHTFKVHSVAMKDVIRCPHCDYETITKWMMKKHLLKHDTGKFFCSICKSESSTRRGLMEHMRRSHKTALNKHSCPVCPFVTQLQFRLQKHIEKKHPEKLRHCTVCSFATVSGDNLEKHYAKIHKLPINSSSTPIQDNISIVSPSEVARKSNTYIIESQLSQEPQDTYLLQNGNDKLAQAAIQAGLVPPTSKYNANNQQEIIVNLPPELSDQLSTGHEVIVLADGSCAMYLHTPQETINGEATQETFS</sequence>
<dbReference type="PROSITE" id="PS00028">
    <property type="entry name" value="ZINC_FINGER_C2H2_1"/>
    <property type="match status" value="3"/>
</dbReference>
<dbReference type="OrthoDB" id="3561125at2759"/>
<evidence type="ECO:0000259" key="8">
    <source>
        <dbReference type="PROSITE" id="PS50157"/>
    </source>
</evidence>
<keyword evidence="10" id="KW-1185">Reference proteome</keyword>
<dbReference type="InterPro" id="IPR013087">
    <property type="entry name" value="Znf_C2H2_type"/>
</dbReference>
<dbReference type="InterPro" id="IPR036236">
    <property type="entry name" value="Znf_C2H2_sf"/>
</dbReference>
<comment type="subcellular location">
    <subcellularLocation>
        <location evidence="1">Nucleus</location>
    </subcellularLocation>
</comment>
<dbReference type="SMART" id="SM00355">
    <property type="entry name" value="ZnF_C2H2"/>
    <property type="match status" value="9"/>
</dbReference>
<dbReference type="SUPFAM" id="SSF57667">
    <property type="entry name" value="beta-beta-alpha zinc fingers"/>
    <property type="match status" value="1"/>
</dbReference>
<evidence type="ECO:0000256" key="3">
    <source>
        <dbReference type="ARBA" id="ARBA00022737"/>
    </source>
</evidence>
<gene>
    <name evidence="9" type="ORF">DGYR_LOCUS4957</name>
</gene>
<evidence type="ECO:0000256" key="5">
    <source>
        <dbReference type="ARBA" id="ARBA00022833"/>
    </source>
</evidence>
<keyword evidence="2" id="KW-0479">Metal-binding</keyword>
<evidence type="ECO:0000256" key="4">
    <source>
        <dbReference type="ARBA" id="ARBA00022771"/>
    </source>
</evidence>
<evidence type="ECO:0000256" key="1">
    <source>
        <dbReference type="ARBA" id="ARBA00004123"/>
    </source>
</evidence>
<proteinExistence type="predicted"/>
<dbReference type="PROSITE" id="PS50157">
    <property type="entry name" value="ZINC_FINGER_C2H2_2"/>
    <property type="match status" value="2"/>
</dbReference>
<dbReference type="GO" id="GO:0005634">
    <property type="term" value="C:nucleus"/>
    <property type="evidence" value="ECO:0007669"/>
    <property type="project" value="UniProtKB-SubCell"/>
</dbReference>
<keyword evidence="5" id="KW-0862">Zinc</keyword>
<dbReference type="EMBL" id="CAJFCJ010000006">
    <property type="protein sequence ID" value="CAD5116320.1"/>
    <property type="molecule type" value="Genomic_DNA"/>
</dbReference>
<organism evidence="9 10">
    <name type="scientific">Dimorphilus gyrociliatus</name>
    <dbReference type="NCBI Taxonomy" id="2664684"/>
    <lineage>
        <taxon>Eukaryota</taxon>
        <taxon>Metazoa</taxon>
        <taxon>Spiralia</taxon>
        <taxon>Lophotrochozoa</taxon>
        <taxon>Annelida</taxon>
        <taxon>Polychaeta</taxon>
        <taxon>Polychaeta incertae sedis</taxon>
        <taxon>Dinophilidae</taxon>
        <taxon>Dimorphilus</taxon>
    </lineage>
</organism>
<evidence type="ECO:0000313" key="9">
    <source>
        <dbReference type="EMBL" id="CAD5116320.1"/>
    </source>
</evidence>
<keyword evidence="3" id="KW-0677">Repeat</keyword>